<dbReference type="Pfam" id="PF08279">
    <property type="entry name" value="HTH_11"/>
    <property type="match status" value="1"/>
</dbReference>
<keyword evidence="6" id="KW-0238">DNA-binding</keyword>
<dbReference type="Proteomes" id="UP000619761">
    <property type="component" value="Unassembled WGS sequence"/>
</dbReference>
<accession>A0ABQ3AQE0</accession>
<feature type="binding site" evidence="6">
    <location>
        <begin position="124"/>
        <end position="126"/>
    </location>
    <ligand>
        <name>biotin</name>
        <dbReference type="ChEBI" id="CHEBI:57586"/>
    </ligand>
</feature>
<dbReference type="Pfam" id="PF02237">
    <property type="entry name" value="BPL_C"/>
    <property type="match status" value="1"/>
</dbReference>
<feature type="domain" description="BPL/LPL catalytic" evidence="7">
    <location>
        <begin position="74"/>
        <end position="263"/>
    </location>
</feature>
<dbReference type="Gene3D" id="2.30.30.100">
    <property type="match status" value="1"/>
</dbReference>
<dbReference type="Pfam" id="PF03099">
    <property type="entry name" value="BPL_LplA_LipB"/>
    <property type="match status" value="1"/>
</dbReference>
<dbReference type="InterPro" id="IPR011991">
    <property type="entry name" value="ArsR-like_HTH"/>
</dbReference>
<dbReference type="PROSITE" id="PS51733">
    <property type="entry name" value="BPL_LPL_CATALYTIC"/>
    <property type="match status" value="1"/>
</dbReference>
<keyword evidence="6" id="KW-0804">Transcription</keyword>
<dbReference type="RefSeq" id="WP_189414848.1">
    <property type="nucleotide sequence ID" value="NZ_BMYZ01000001.1"/>
</dbReference>
<dbReference type="EMBL" id="BMYZ01000001">
    <property type="protein sequence ID" value="GGY60746.1"/>
    <property type="molecule type" value="Genomic_DNA"/>
</dbReference>
<organism evidence="8 9">
    <name type="scientific">Cellvibrio zantedeschiae</name>
    <dbReference type="NCBI Taxonomy" id="1237077"/>
    <lineage>
        <taxon>Bacteria</taxon>
        <taxon>Pseudomonadati</taxon>
        <taxon>Pseudomonadota</taxon>
        <taxon>Gammaproteobacteria</taxon>
        <taxon>Cellvibrionales</taxon>
        <taxon>Cellvibrionaceae</taxon>
        <taxon>Cellvibrio</taxon>
    </lineage>
</organism>
<gene>
    <name evidence="6 8" type="primary">birA</name>
    <name evidence="8" type="ORF">GCM10011613_00020</name>
</gene>
<protein>
    <recommendedName>
        <fullName evidence="6">Bifunctional ligase/repressor BirA</fullName>
    </recommendedName>
    <alternativeName>
        <fullName evidence="6">Biotin operon repressor</fullName>
    </alternativeName>
    <alternativeName>
        <fullName evidence="6">Biotin--[acetyl-CoA-carboxylase] ligase</fullName>
        <ecNumber evidence="6">6.3.4.15</ecNumber>
    </alternativeName>
    <alternativeName>
        <fullName evidence="6">Biotin--protein ligase</fullName>
    </alternativeName>
    <alternativeName>
        <fullName evidence="6">Biotin-[acetyl-CoA carboxylase] synthetase</fullName>
    </alternativeName>
</protein>
<keyword evidence="4 6" id="KW-0092">Biotin</keyword>
<reference evidence="9" key="1">
    <citation type="journal article" date="2019" name="Int. J. Syst. Evol. Microbiol.">
        <title>The Global Catalogue of Microorganisms (GCM) 10K type strain sequencing project: providing services to taxonomists for standard genome sequencing and annotation.</title>
        <authorList>
            <consortium name="The Broad Institute Genomics Platform"/>
            <consortium name="The Broad Institute Genome Sequencing Center for Infectious Disease"/>
            <person name="Wu L."/>
            <person name="Ma J."/>
        </authorList>
    </citation>
    <scope>NUCLEOTIDE SEQUENCE [LARGE SCALE GENOMIC DNA]</scope>
    <source>
        <strain evidence="9">KCTC 32239</strain>
    </source>
</reference>
<keyword evidence="2 6" id="KW-0547">Nucleotide-binding</keyword>
<dbReference type="Gene3D" id="1.10.10.10">
    <property type="entry name" value="Winged helix-like DNA-binding domain superfamily/Winged helix DNA-binding domain"/>
    <property type="match status" value="1"/>
</dbReference>
<dbReference type="CDD" id="cd00090">
    <property type="entry name" value="HTH_ARSR"/>
    <property type="match status" value="1"/>
</dbReference>
<dbReference type="InterPro" id="IPR008988">
    <property type="entry name" value="Transcriptional_repressor_C"/>
</dbReference>
<evidence type="ECO:0000259" key="7">
    <source>
        <dbReference type="PROSITE" id="PS51733"/>
    </source>
</evidence>
<feature type="binding site" evidence="6">
    <location>
        <position position="191"/>
    </location>
    <ligand>
        <name>biotin</name>
        <dbReference type="ChEBI" id="CHEBI:57586"/>
    </ligand>
</feature>
<dbReference type="EC" id="6.3.4.15" evidence="6"/>
<dbReference type="GO" id="GO:0016874">
    <property type="term" value="F:ligase activity"/>
    <property type="evidence" value="ECO:0007669"/>
    <property type="project" value="UniProtKB-KW"/>
</dbReference>
<keyword evidence="1 6" id="KW-0436">Ligase</keyword>
<dbReference type="SUPFAM" id="SSF46785">
    <property type="entry name" value="Winged helix' DNA-binding domain"/>
    <property type="match status" value="1"/>
</dbReference>
<keyword evidence="6" id="KW-0678">Repressor</keyword>
<dbReference type="InterPro" id="IPR004143">
    <property type="entry name" value="BPL_LPL_catalytic"/>
</dbReference>
<dbReference type="InterPro" id="IPR003142">
    <property type="entry name" value="BPL_C"/>
</dbReference>
<comment type="catalytic activity">
    <reaction evidence="5 6">
        <text>biotin + L-lysyl-[protein] + ATP = N(6)-biotinyl-L-lysyl-[protein] + AMP + diphosphate + H(+)</text>
        <dbReference type="Rhea" id="RHEA:11756"/>
        <dbReference type="Rhea" id="RHEA-COMP:9752"/>
        <dbReference type="Rhea" id="RHEA-COMP:10505"/>
        <dbReference type="ChEBI" id="CHEBI:15378"/>
        <dbReference type="ChEBI" id="CHEBI:29969"/>
        <dbReference type="ChEBI" id="CHEBI:30616"/>
        <dbReference type="ChEBI" id="CHEBI:33019"/>
        <dbReference type="ChEBI" id="CHEBI:57586"/>
        <dbReference type="ChEBI" id="CHEBI:83144"/>
        <dbReference type="ChEBI" id="CHEBI:456215"/>
        <dbReference type="EC" id="6.3.4.15"/>
    </reaction>
</comment>
<feature type="binding site" evidence="6">
    <location>
        <position position="120"/>
    </location>
    <ligand>
        <name>biotin</name>
        <dbReference type="ChEBI" id="CHEBI:57586"/>
    </ligand>
</feature>
<evidence type="ECO:0000256" key="2">
    <source>
        <dbReference type="ARBA" id="ARBA00022741"/>
    </source>
</evidence>
<sequence>MNSDAADLPPMALLQLLADGKNHSGQEMAKHLNVSRTAIWKQLAKLEALGLELLSQSGKGYCLVGGLELLDEGIIRKEMAHTASECLNKLSVLTSIDSTNAFLMRQEPAPGISACFAEYQTAGRGRRGRQWVSPFASNIYLSLRLSNNSGLGAFEGISLAVGVAVARALNELNIGDVQLKWPNDVLWSGRKLGGILIEVVGDPSGVCHLVVGLGLNLKTEKSMAQAIDQPWVALDSILTEPPSRNHVASCLLNHIVPLLNTYEVQGFSAYKSEWEGLNAQANQAVDLFMGDNRTSGIMRGVNSSGALLLETDKGLEIFHGGEVSLRVAR</sequence>
<dbReference type="Gene3D" id="3.30.930.10">
    <property type="entry name" value="Bira Bifunctional Protein, Domain 2"/>
    <property type="match status" value="1"/>
</dbReference>
<evidence type="ECO:0000256" key="1">
    <source>
        <dbReference type="ARBA" id="ARBA00022598"/>
    </source>
</evidence>
<dbReference type="HAMAP" id="MF_00978">
    <property type="entry name" value="Bifunct_BirA"/>
    <property type="match status" value="1"/>
</dbReference>
<dbReference type="SUPFAM" id="SSF50037">
    <property type="entry name" value="C-terminal domain of transcriptional repressors"/>
    <property type="match status" value="1"/>
</dbReference>
<dbReference type="PANTHER" id="PTHR12835:SF5">
    <property type="entry name" value="BIOTIN--PROTEIN LIGASE"/>
    <property type="match status" value="1"/>
</dbReference>
<evidence type="ECO:0000313" key="9">
    <source>
        <dbReference type="Proteomes" id="UP000619761"/>
    </source>
</evidence>
<dbReference type="NCBIfam" id="TIGR00121">
    <property type="entry name" value="birA_ligase"/>
    <property type="match status" value="1"/>
</dbReference>
<feature type="binding site" evidence="6">
    <location>
        <begin position="98"/>
        <end position="100"/>
    </location>
    <ligand>
        <name>biotin</name>
        <dbReference type="ChEBI" id="CHEBI:57586"/>
    </ligand>
</feature>
<dbReference type="InterPro" id="IPR036390">
    <property type="entry name" value="WH_DNA-bd_sf"/>
</dbReference>
<dbReference type="InterPro" id="IPR004408">
    <property type="entry name" value="Biotin_CoA_COase_ligase"/>
</dbReference>
<dbReference type="InterPro" id="IPR030855">
    <property type="entry name" value="Bifunct_BirA"/>
</dbReference>
<dbReference type="CDD" id="cd16442">
    <property type="entry name" value="BPL"/>
    <property type="match status" value="1"/>
</dbReference>
<keyword evidence="9" id="KW-1185">Reference proteome</keyword>
<name>A0ABQ3AQE0_9GAMM</name>
<evidence type="ECO:0000256" key="5">
    <source>
        <dbReference type="ARBA" id="ARBA00047846"/>
    </source>
</evidence>
<dbReference type="InterPro" id="IPR045864">
    <property type="entry name" value="aa-tRNA-synth_II/BPL/LPL"/>
</dbReference>
<evidence type="ECO:0000256" key="4">
    <source>
        <dbReference type="ARBA" id="ARBA00023267"/>
    </source>
</evidence>
<comment type="caution">
    <text evidence="8">The sequence shown here is derived from an EMBL/GenBank/DDBJ whole genome shotgun (WGS) entry which is preliminary data.</text>
</comment>
<keyword evidence="6" id="KW-0805">Transcription regulation</keyword>
<dbReference type="SUPFAM" id="SSF55681">
    <property type="entry name" value="Class II aaRS and biotin synthetases"/>
    <property type="match status" value="1"/>
</dbReference>
<dbReference type="PANTHER" id="PTHR12835">
    <property type="entry name" value="BIOTIN PROTEIN LIGASE"/>
    <property type="match status" value="1"/>
</dbReference>
<dbReference type="NCBIfam" id="NF008847">
    <property type="entry name" value="PRK11886.1-2"/>
    <property type="match status" value="1"/>
</dbReference>
<dbReference type="InterPro" id="IPR036388">
    <property type="entry name" value="WH-like_DNA-bd_sf"/>
</dbReference>
<keyword evidence="3 6" id="KW-0067">ATP-binding</keyword>
<comment type="function">
    <text evidence="6">Acts both as a biotin--[acetyl-CoA-carboxylase] ligase and a biotin-operon repressor. In the presence of ATP, BirA activates biotin to form the BirA-biotinyl-5'-adenylate (BirA-bio-5'-AMP or holoBirA) complex. HoloBirA can either transfer the biotinyl moiety to the biotin carboxyl carrier protein (BCCP) subunit of acetyl-CoA carboxylase, or bind to the biotin operator site and inhibit transcription of the operon.</text>
</comment>
<proteinExistence type="inferred from homology"/>
<feature type="DNA-binding region" description="H-T-H motif" evidence="6">
    <location>
        <begin position="25"/>
        <end position="44"/>
    </location>
</feature>
<dbReference type="InterPro" id="IPR013196">
    <property type="entry name" value="HTH_11"/>
</dbReference>
<evidence type="ECO:0000256" key="6">
    <source>
        <dbReference type="HAMAP-Rule" id="MF_00978"/>
    </source>
</evidence>
<evidence type="ECO:0000256" key="3">
    <source>
        <dbReference type="ARBA" id="ARBA00022840"/>
    </source>
</evidence>
<comment type="similarity">
    <text evidence="6">Belongs to the biotin--protein ligase family.</text>
</comment>
<evidence type="ECO:0000313" key="8">
    <source>
        <dbReference type="EMBL" id="GGY60746.1"/>
    </source>
</evidence>